<evidence type="ECO:0000256" key="2">
    <source>
        <dbReference type="ARBA" id="ARBA00006739"/>
    </source>
</evidence>
<dbReference type="Pfam" id="PF00535">
    <property type="entry name" value="Glycos_transf_2"/>
    <property type="match status" value="1"/>
</dbReference>
<dbReference type="Gene3D" id="3.90.550.10">
    <property type="entry name" value="Spore Coat Polysaccharide Biosynthesis Protein SpsA, Chain A"/>
    <property type="match status" value="1"/>
</dbReference>
<keyword evidence="5" id="KW-0812">Transmembrane</keyword>
<gene>
    <name evidence="7" type="ORF">Ssi02_47250</name>
</gene>
<keyword evidence="3" id="KW-0328">Glycosyltransferase</keyword>
<dbReference type="RefSeq" id="WP_204029043.1">
    <property type="nucleotide sequence ID" value="NZ_BOOW01000030.1"/>
</dbReference>
<comment type="caution">
    <text evidence="7">The sequence shown here is derived from an EMBL/GenBank/DDBJ whole genome shotgun (WGS) entry which is preliminary data.</text>
</comment>
<dbReference type="AlphaFoldDB" id="A0A919RM42"/>
<organism evidence="7 8">
    <name type="scientific">Sinosporangium siamense</name>
    <dbReference type="NCBI Taxonomy" id="1367973"/>
    <lineage>
        <taxon>Bacteria</taxon>
        <taxon>Bacillati</taxon>
        <taxon>Actinomycetota</taxon>
        <taxon>Actinomycetes</taxon>
        <taxon>Streptosporangiales</taxon>
        <taxon>Streptosporangiaceae</taxon>
        <taxon>Sinosporangium</taxon>
    </lineage>
</organism>
<dbReference type="InterPro" id="IPR029044">
    <property type="entry name" value="Nucleotide-diphossugar_trans"/>
</dbReference>
<proteinExistence type="inferred from homology"/>
<dbReference type="SUPFAM" id="SSF53448">
    <property type="entry name" value="Nucleotide-diphospho-sugar transferases"/>
    <property type="match status" value="1"/>
</dbReference>
<keyword evidence="5" id="KW-0472">Membrane</keyword>
<dbReference type="PANTHER" id="PTHR43179">
    <property type="entry name" value="RHAMNOSYLTRANSFERASE WBBL"/>
    <property type="match status" value="1"/>
</dbReference>
<evidence type="ECO:0000256" key="5">
    <source>
        <dbReference type="SAM" id="Phobius"/>
    </source>
</evidence>
<comment type="pathway">
    <text evidence="1">Cell wall biogenesis; cell wall polysaccharide biosynthesis.</text>
</comment>
<evidence type="ECO:0000313" key="7">
    <source>
        <dbReference type="EMBL" id="GII94494.1"/>
    </source>
</evidence>
<name>A0A919RM42_9ACTN</name>
<comment type="similarity">
    <text evidence="2">Belongs to the glycosyltransferase 2 family.</text>
</comment>
<feature type="domain" description="Glycosyltransferase 2-like" evidence="6">
    <location>
        <begin position="3"/>
        <end position="92"/>
    </location>
</feature>
<dbReference type="Proteomes" id="UP000606172">
    <property type="component" value="Unassembled WGS sequence"/>
</dbReference>
<keyword evidence="4 7" id="KW-0808">Transferase</keyword>
<dbReference type="EMBL" id="BOOW01000030">
    <property type="protein sequence ID" value="GII94494.1"/>
    <property type="molecule type" value="Genomic_DNA"/>
</dbReference>
<keyword evidence="5" id="KW-1133">Transmembrane helix</keyword>
<evidence type="ECO:0000256" key="1">
    <source>
        <dbReference type="ARBA" id="ARBA00004776"/>
    </source>
</evidence>
<evidence type="ECO:0000256" key="3">
    <source>
        <dbReference type="ARBA" id="ARBA00022676"/>
    </source>
</evidence>
<evidence type="ECO:0000256" key="4">
    <source>
        <dbReference type="ARBA" id="ARBA00022679"/>
    </source>
</evidence>
<protein>
    <submittedName>
        <fullName evidence="7">Transferase</fullName>
    </submittedName>
</protein>
<keyword evidence="8" id="KW-1185">Reference proteome</keyword>
<feature type="transmembrane region" description="Helical" evidence="5">
    <location>
        <begin position="319"/>
        <end position="339"/>
    </location>
</feature>
<accession>A0A919RM42</accession>
<feature type="transmembrane region" description="Helical" evidence="5">
    <location>
        <begin position="238"/>
        <end position="256"/>
    </location>
</feature>
<reference evidence="7" key="1">
    <citation type="submission" date="2021-01" db="EMBL/GenBank/DDBJ databases">
        <title>Whole genome shotgun sequence of Sinosporangium siamense NBRC 109515.</title>
        <authorList>
            <person name="Komaki H."/>
            <person name="Tamura T."/>
        </authorList>
    </citation>
    <scope>NUCLEOTIDE SEQUENCE</scope>
    <source>
        <strain evidence="7">NBRC 109515</strain>
    </source>
</reference>
<sequence>MITVVIPTVGRASLARTLAALTPDRNEVALAEVFVVDDRPDGTAEPLPVPEWAKVLRSGGRGPAAARNVGWRAAGTPWVVFLDDDVVPSPEWRWTLHTDLAGLPEEIGASQARIVVPLPRDRAPTDAERNTAGLATAKWISADIAYRREVLEYAGGFDECFPRAYREDADLALRVKAMGYRLVKGRRVSSHPVRRDGFWASVRFQRGNADDALMRHRYGPAWRDVIGGARGRLRRHTLTTASGMTSILAFALFSAAKVRLRRTLAVCQAGDLIGKGRGTGTAAPVLVALGVGSGLTWLAYTAMFAWTRIAPGPRTAGEVARMAVTSVVIPPVACAWRLYGEWKVRR</sequence>
<dbReference type="InterPro" id="IPR001173">
    <property type="entry name" value="Glyco_trans_2-like"/>
</dbReference>
<evidence type="ECO:0000259" key="6">
    <source>
        <dbReference type="Pfam" id="PF00535"/>
    </source>
</evidence>
<evidence type="ECO:0000313" key="8">
    <source>
        <dbReference type="Proteomes" id="UP000606172"/>
    </source>
</evidence>
<feature type="transmembrane region" description="Helical" evidence="5">
    <location>
        <begin position="285"/>
        <end position="307"/>
    </location>
</feature>
<dbReference type="PANTHER" id="PTHR43179:SF12">
    <property type="entry name" value="GALACTOFURANOSYLTRANSFERASE GLFT2"/>
    <property type="match status" value="1"/>
</dbReference>
<dbReference type="GO" id="GO:0016757">
    <property type="term" value="F:glycosyltransferase activity"/>
    <property type="evidence" value="ECO:0007669"/>
    <property type="project" value="UniProtKB-KW"/>
</dbReference>